<dbReference type="EMBL" id="CP076134">
    <property type="protein sequence ID" value="QWG14334.1"/>
    <property type="molecule type" value="Genomic_DNA"/>
</dbReference>
<dbReference type="InterPro" id="IPR027417">
    <property type="entry name" value="P-loop_NTPase"/>
</dbReference>
<evidence type="ECO:0000256" key="4">
    <source>
        <dbReference type="ARBA" id="ARBA00022840"/>
    </source>
</evidence>
<dbReference type="InterPro" id="IPR017911">
    <property type="entry name" value="MacB-like_ATP-bd"/>
</dbReference>
<dbReference type="GO" id="GO:0016887">
    <property type="term" value="F:ATP hydrolysis activity"/>
    <property type="evidence" value="ECO:0007669"/>
    <property type="project" value="InterPro"/>
</dbReference>
<accession>A0A975NH30</accession>
<organism evidence="9 10">
    <name type="scientific">Bradyrhizobium sediminis</name>
    <dbReference type="NCBI Taxonomy" id="2840469"/>
    <lineage>
        <taxon>Bacteria</taxon>
        <taxon>Pseudomonadati</taxon>
        <taxon>Pseudomonadota</taxon>
        <taxon>Alphaproteobacteria</taxon>
        <taxon>Hyphomicrobiales</taxon>
        <taxon>Nitrobacteraceae</taxon>
        <taxon>Bradyrhizobium</taxon>
    </lineage>
</organism>
<dbReference type="FunFam" id="3.40.50.300:FF:000032">
    <property type="entry name" value="Export ABC transporter ATP-binding protein"/>
    <property type="match status" value="1"/>
</dbReference>
<proteinExistence type="inferred from homology"/>
<keyword evidence="2" id="KW-1003">Cell membrane</keyword>
<dbReference type="AlphaFoldDB" id="A0A975NH30"/>
<dbReference type="PANTHER" id="PTHR24220">
    <property type="entry name" value="IMPORT ATP-BINDING PROTEIN"/>
    <property type="match status" value="1"/>
</dbReference>
<gene>
    <name evidence="9" type="ORF">KMZ29_06540</name>
</gene>
<dbReference type="InterPro" id="IPR015854">
    <property type="entry name" value="ABC_transpr_LolD-like"/>
</dbReference>
<dbReference type="GO" id="GO:0005524">
    <property type="term" value="F:ATP binding"/>
    <property type="evidence" value="ECO:0007669"/>
    <property type="project" value="UniProtKB-KW"/>
</dbReference>
<dbReference type="SMART" id="SM00382">
    <property type="entry name" value="AAA"/>
    <property type="match status" value="1"/>
</dbReference>
<dbReference type="PANTHER" id="PTHR24220:SF376">
    <property type="entry name" value="ABC TRANSPORTER"/>
    <property type="match status" value="1"/>
</dbReference>
<evidence type="ECO:0000256" key="5">
    <source>
        <dbReference type="ARBA" id="ARBA00022967"/>
    </source>
</evidence>
<evidence type="ECO:0000256" key="2">
    <source>
        <dbReference type="ARBA" id="ARBA00022519"/>
    </source>
</evidence>
<evidence type="ECO:0000256" key="3">
    <source>
        <dbReference type="ARBA" id="ARBA00022741"/>
    </source>
</evidence>
<dbReference type="InterPro" id="IPR003593">
    <property type="entry name" value="AAA+_ATPase"/>
</dbReference>
<dbReference type="Proteomes" id="UP000680839">
    <property type="component" value="Chromosome"/>
</dbReference>
<dbReference type="SUPFAM" id="SSF52540">
    <property type="entry name" value="P-loop containing nucleoside triphosphate hydrolases"/>
    <property type="match status" value="1"/>
</dbReference>
<evidence type="ECO:0000256" key="7">
    <source>
        <dbReference type="ARBA" id="ARBA00038388"/>
    </source>
</evidence>
<dbReference type="PROSITE" id="PS50893">
    <property type="entry name" value="ABC_TRANSPORTER_2"/>
    <property type="match status" value="1"/>
</dbReference>
<dbReference type="Pfam" id="PF00005">
    <property type="entry name" value="ABC_tran"/>
    <property type="match status" value="1"/>
</dbReference>
<sequence>MTDPMIEAVNVSKDLGSGAAKVAALKSVSLALNGGELTLLMGPSGSGKTTLLSILGCMLTPTEGTVRIRGRSTGGAEPEDLALLRREHVGFVFQSFHLFPTLSATDNVRLALDIRGERSRRAKAKSREALARVGLPHKLKAFPRELSGGEQQRVAIARAIVGNPSIILADEPTAALDGENGQAVMRILAGIAREQGRAVLIVTHDPRLLPLADRVVHIEDGRIVREEHRGAERSCNDCM</sequence>
<keyword evidence="2" id="KW-0997">Cell inner membrane</keyword>
<evidence type="ECO:0000259" key="8">
    <source>
        <dbReference type="PROSITE" id="PS50893"/>
    </source>
</evidence>
<dbReference type="Gene3D" id="3.40.50.300">
    <property type="entry name" value="P-loop containing nucleotide triphosphate hydrolases"/>
    <property type="match status" value="1"/>
</dbReference>
<evidence type="ECO:0000313" key="9">
    <source>
        <dbReference type="EMBL" id="QWG14334.1"/>
    </source>
</evidence>
<feature type="domain" description="ABC transporter" evidence="8">
    <location>
        <begin position="6"/>
        <end position="238"/>
    </location>
</feature>
<evidence type="ECO:0000256" key="1">
    <source>
        <dbReference type="ARBA" id="ARBA00022448"/>
    </source>
</evidence>
<dbReference type="CDD" id="cd03255">
    <property type="entry name" value="ABC_MJ0796_LolCDE_FtsE"/>
    <property type="match status" value="1"/>
</dbReference>
<comment type="similarity">
    <text evidence="7">Belongs to the ABC transporter superfamily. Macrolide exporter (TC 3.A.1.122) family.</text>
</comment>
<keyword evidence="2" id="KW-0472">Membrane</keyword>
<reference evidence="9" key="1">
    <citation type="submission" date="2021-06" db="EMBL/GenBank/DDBJ databases">
        <title>Bradyrhizobium sp. S2-20-1 Genome sequencing.</title>
        <authorList>
            <person name="Jin L."/>
        </authorList>
    </citation>
    <scope>NUCLEOTIDE SEQUENCE</scope>
    <source>
        <strain evidence="9">S2-20-1</strain>
    </source>
</reference>
<keyword evidence="4 9" id="KW-0067">ATP-binding</keyword>
<dbReference type="GO" id="GO:0022857">
    <property type="term" value="F:transmembrane transporter activity"/>
    <property type="evidence" value="ECO:0007669"/>
    <property type="project" value="TreeGrafter"/>
</dbReference>
<name>A0A975NH30_9BRAD</name>
<evidence type="ECO:0000313" key="10">
    <source>
        <dbReference type="Proteomes" id="UP000680839"/>
    </source>
</evidence>
<dbReference type="PROSITE" id="PS00211">
    <property type="entry name" value="ABC_TRANSPORTER_1"/>
    <property type="match status" value="1"/>
</dbReference>
<keyword evidence="5" id="KW-1278">Translocase</keyword>
<dbReference type="InterPro" id="IPR003439">
    <property type="entry name" value="ABC_transporter-like_ATP-bd"/>
</dbReference>
<evidence type="ECO:0000256" key="6">
    <source>
        <dbReference type="ARBA" id="ARBA00024722"/>
    </source>
</evidence>
<keyword evidence="3" id="KW-0547">Nucleotide-binding</keyword>
<comment type="function">
    <text evidence="6">Involved in beta-(1--&gt;2)glucan export. Transmembrane domains (TMD) form a pore in the inner membrane and the ATP-binding domain (NBD) is responsible for energy generation.</text>
</comment>
<dbReference type="RefSeq" id="WP_215622963.1">
    <property type="nucleotide sequence ID" value="NZ_CP076134.1"/>
</dbReference>
<protein>
    <submittedName>
        <fullName evidence="9">ABC transporter ATP-binding protein</fullName>
    </submittedName>
</protein>
<dbReference type="GO" id="GO:0005886">
    <property type="term" value="C:plasma membrane"/>
    <property type="evidence" value="ECO:0007669"/>
    <property type="project" value="TreeGrafter"/>
</dbReference>
<keyword evidence="1" id="KW-0813">Transport</keyword>
<dbReference type="InterPro" id="IPR017871">
    <property type="entry name" value="ABC_transporter-like_CS"/>
</dbReference>
<dbReference type="GO" id="GO:0098796">
    <property type="term" value="C:membrane protein complex"/>
    <property type="evidence" value="ECO:0007669"/>
    <property type="project" value="UniProtKB-ARBA"/>
</dbReference>